<evidence type="ECO:0000313" key="3">
    <source>
        <dbReference type="Proteomes" id="UP001321018"/>
    </source>
</evidence>
<comment type="caution">
    <text evidence="2">The sequence shown here is derived from an EMBL/GenBank/DDBJ whole genome shotgun (WGS) entry which is preliminary data.</text>
</comment>
<evidence type="ECO:0000313" key="2">
    <source>
        <dbReference type="EMBL" id="MCU4742813.1"/>
    </source>
</evidence>
<dbReference type="AlphaFoldDB" id="A0AAP2Z1L5"/>
<feature type="transmembrane region" description="Helical" evidence="1">
    <location>
        <begin position="428"/>
        <end position="448"/>
    </location>
</feature>
<evidence type="ECO:0000256" key="1">
    <source>
        <dbReference type="SAM" id="Phobius"/>
    </source>
</evidence>
<feature type="transmembrane region" description="Helical" evidence="1">
    <location>
        <begin position="68"/>
        <end position="87"/>
    </location>
</feature>
<accession>A0AAP2Z1L5</accession>
<feature type="transmembrane region" description="Helical" evidence="1">
    <location>
        <begin position="454"/>
        <end position="474"/>
    </location>
</feature>
<reference evidence="2" key="1">
    <citation type="submission" date="2022-09" db="EMBL/GenBank/DDBJ databases">
        <title>Enrichment on poylsaccharides allowed isolation of novel metabolic and taxonomic groups of Haloarchaea.</title>
        <authorList>
            <person name="Sorokin D.Y."/>
            <person name="Elcheninov A.G."/>
            <person name="Khizhniak T.V."/>
            <person name="Kolganova T.V."/>
            <person name="Kublanov I.V."/>
        </authorList>
    </citation>
    <scope>NUCLEOTIDE SEQUENCE</scope>
    <source>
        <strain evidence="2">AArc-xg1-1</strain>
    </source>
</reference>
<feature type="transmembrane region" description="Helical" evidence="1">
    <location>
        <begin position="44"/>
        <end position="63"/>
    </location>
</feature>
<sequence length="592" mass="67603">MDRFFNKILAVIFILSVTGFVLTFRRIYPLQLTKSEGFLAQIPIIFWIGLSLSLLIIAVLVIVHQHAIFSFVATIGFYLLFSSYQFLFKGLFGGDYSPDTRRIMLENPFFDPEQYFYYLQWPNKYILFREQYLITGGGDDVLVNVERMFFLLVILFSISVWYFVYSSTTDPVYSFFGATLFLVIVHPFLNFQSVPQFFALSLLLFLFGIHDNRGRAWLMSKLTLFTALVLSHPMLYIFYLGAILLQPIFYGLWRSIGEFCSREGEPLYSLLVPAARSPRTTAQSTLDHTIEFIRNRHWLVPTALFISIYLTLYLYRFVMWQTQMISTMLLDPKGHTAAFIQRVSGLLGLRDTESISTEEIAIQGVSYLANATVSNLTTFTSMVLVAAVGLLLVTTFLFREHSSISPFQVSIFGPAIGYFSVGSTMNILGLRSFQIIFLPLITSVGIIRKFDTRWLLVVIVVILTVSPILVANSLNNATLDAGHKSGDYYTEESGKWISEYGTTPVLQSHSTAYPIQSTYGQVIENMQQTFSSSDAYIVESNSAHLIQFDYKVYHSQYYFKHQCNFDEQRIIYDNGNTVMWDPGGEFDCIPAE</sequence>
<gene>
    <name evidence="2" type="ORF">OB960_15595</name>
</gene>
<dbReference type="RefSeq" id="WP_338004628.1">
    <property type="nucleotide sequence ID" value="NZ_JAOPKA010000010.1"/>
</dbReference>
<feature type="transmembrane region" description="Helical" evidence="1">
    <location>
        <begin position="7"/>
        <end position="24"/>
    </location>
</feature>
<name>A0AAP2Z1L5_9EURY</name>
<feature type="transmembrane region" description="Helical" evidence="1">
    <location>
        <begin position="194"/>
        <end position="210"/>
    </location>
</feature>
<keyword evidence="1" id="KW-0472">Membrane</keyword>
<feature type="transmembrane region" description="Helical" evidence="1">
    <location>
        <begin position="172"/>
        <end position="188"/>
    </location>
</feature>
<keyword evidence="1" id="KW-0812">Transmembrane</keyword>
<organism evidence="2 3">
    <name type="scientific">Natronoglomus mannanivorans</name>
    <dbReference type="NCBI Taxonomy" id="2979990"/>
    <lineage>
        <taxon>Archaea</taxon>
        <taxon>Methanobacteriati</taxon>
        <taxon>Methanobacteriota</taxon>
        <taxon>Stenosarchaea group</taxon>
        <taxon>Halobacteria</taxon>
        <taxon>Halobacteriales</taxon>
        <taxon>Natrialbaceae</taxon>
        <taxon>Natronoglomus</taxon>
    </lineage>
</organism>
<feature type="transmembrane region" description="Helical" evidence="1">
    <location>
        <begin position="148"/>
        <end position="165"/>
    </location>
</feature>
<feature type="transmembrane region" description="Helical" evidence="1">
    <location>
        <begin position="298"/>
        <end position="318"/>
    </location>
</feature>
<feature type="transmembrane region" description="Helical" evidence="1">
    <location>
        <begin position="222"/>
        <end position="245"/>
    </location>
</feature>
<keyword evidence="1" id="KW-1133">Transmembrane helix</keyword>
<feature type="transmembrane region" description="Helical" evidence="1">
    <location>
        <begin position="376"/>
        <end position="398"/>
    </location>
</feature>
<dbReference type="Proteomes" id="UP001321018">
    <property type="component" value="Unassembled WGS sequence"/>
</dbReference>
<dbReference type="EMBL" id="JAOPKA010000010">
    <property type="protein sequence ID" value="MCU4742813.1"/>
    <property type="molecule type" value="Genomic_DNA"/>
</dbReference>
<protein>
    <submittedName>
        <fullName evidence="2">Uncharacterized protein</fullName>
    </submittedName>
</protein>
<proteinExistence type="predicted"/>